<dbReference type="InterPro" id="IPR004360">
    <property type="entry name" value="Glyas_Fos-R_dOase_dom"/>
</dbReference>
<evidence type="ECO:0000313" key="3">
    <source>
        <dbReference type="Proteomes" id="UP001609376"/>
    </source>
</evidence>
<dbReference type="InterPro" id="IPR037523">
    <property type="entry name" value="VOC_core"/>
</dbReference>
<dbReference type="PANTHER" id="PTHR33993">
    <property type="entry name" value="GLYOXALASE-RELATED"/>
    <property type="match status" value="1"/>
</dbReference>
<sequence>MYHGKPCWFELSTDKGALPQADQFYGKLFGWSIADAGMDGFTYHLASHGGDMVAGLAEMPDDCAGTPPFWMVYFDVDDADAAAAKVKTLGGTVFREPADIPGTGRFAILSDPQGAAFGVLQPLPMEPQPPVESGAWNQRKESHGNWIELMSTDPKAALDFYAELFGWTRSTAVDMGEMGTYQLFSWNGADIGGMMGLGNSPVPCWLPYFGVNGVDSAIKRATGGGATLMHGPVEVPGGAFIAFFRDAQGAHFSVVGPKEDV</sequence>
<dbReference type="Pfam" id="PF00903">
    <property type="entry name" value="Glyoxalase"/>
    <property type="match status" value="2"/>
</dbReference>
<dbReference type="Gene3D" id="3.10.180.10">
    <property type="entry name" value="2,3-Dihydroxybiphenyl 1,2-Dioxygenase, domain 1"/>
    <property type="match status" value="2"/>
</dbReference>
<evidence type="ECO:0000313" key="2">
    <source>
        <dbReference type="EMBL" id="MFH5775282.1"/>
    </source>
</evidence>
<dbReference type="EMBL" id="JBIMPR010000010">
    <property type="protein sequence ID" value="MFH5775282.1"/>
    <property type="molecule type" value="Genomic_DNA"/>
</dbReference>
<dbReference type="CDD" id="cd07247">
    <property type="entry name" value="SgaA_N_like"/>
    <property type="match status" value="2"/>
</dbReference>
<dbReference type="PANTHER" id="PTHR33993:SF14">
    <property type="entry name" value="GB|AAF24581.1"/>
    <property type="match status" value="1"/>
</dbReference>
<dbReference type="RefSeq" id="WP_395134509.1">
    <property type="nucleotide sequence ID" value="NZ_JBIMPR010000010.1"/>
</dbReference>
<reference evidence="2 3" key="1">
    <citation type="submission" date="2024-10" db="EMBL/GenBank/DDBJ databases">
        <title>Paracoccus drimophilus sp. nov., a novel bacterium from corn roots in Hunan.</title>
        <authorList>
            <person name="Li X."/>
        </authorList>
    </citation>
    <scope>NUCLEOTIDE SEQUENCE [LARGE SCALE GENOMIC DNA]</scope>
    <source>
        <strain evidence="2 3">NGMCC 1.201697</strain>
    </source>
</reference>
<comment type="caution">
    <text evidence="2">The sequence shown here is derived from an EMBL/GenBank/DDBJ whole genome shotgun (WGS) entry which is preliminary data.</text>
</comment>
<dbReference type="InterPro" id="IPR052164">
    <property type="entry name" value="Anthracycline_SecMetBiosynth"/>
</dbReference>
<gene>
    <name evidence="2" type="ORF">ACHFJ0_13600</name>
</gene>
<feature type="domain" description="VOC" evidence="1">
    <location>
        <begin position="143"/>
        <end position="257"/>
    </location>
</feature>
<name>A0ABW7LMB7_9RHOB</name>
<organism evidence="2 3">
    <name type="scientific">Paracoccus broussonetiae subsp. drimophilus</name>
    <dbReference type="NCBI Taxonomy" id="3373869"/>
    <lineage>
        <taxon>Bacteria</taxon>
        <taxon>Pseudomonadati</taxon>
        <taxon>Pseudomonadota</taxon>
        <taxon>Alphaproteobacteria</taxon>
        <taxon>Rhodobacterales</taxon>
        <taxon>Paracoccaceae</taxon>
        <taxon>Paracoccus</taxon>
        <taxon>Paracoccus broussonetiae</taxon>
    </lineage>
</organism>
<dbReference type="InterPro" id="IPR029068">
    <property type="entry name" value="Glyas_Bleomycin-R_OHBP_Dase"/>
</dbReference>
<dbReference type="PROSITE" id="PS51819">
    <property type="entry name" value="VOC"/>
    <property type="match status" value="2"/>
</dbReference>
<dbReference type="SUPFAM" id="SSF54593">
    <property type="entry name" value="Glyoxalase/Bleomycin resistance protein/Dihydroxybiphenyl dioxygenase"/>
    <property type="match status" value="2"/>
</dbReference>
<keyword evidence="3" id="KW-1185">Reference proteome</keyword>
<protein>
    <submittedName>
        <fullName evidence="2">VOC family protein</fullName>
    </submittedName>
</protein>
<proteinExistence type="predicted"/>
<dbReference type="Proteomes" id="UP001609376">
    <property type="component" value="Unassembled WGS sequence"/>
</dbReference>
<evidence type="ECO:0000259" key="1">
    <source>
        <dbReference type="PROSITE" id="PS51819"/>
    </source>
</evidence>
<feature type="domain" description="VOC" evidence="1">
    <location>
        <begin position="5"/>
        <end position="122"/>
    </location>
</feature>
<accession>A0ABW7LMB7</accession>